<dbReference type="AlphaFoldDB" id="A0A371G3R3"/>
<evidence type="ECO:0000256" key="1">
    <source>
        <dbReference type="SAM" id="MobiDB-lite"/>
    </source>
</evidence>
<organism evidence="2 3">
    <name type="scientific">Mucuna pruriens</name>
    <name type="common">Velvet bean</name>
    <name type="synonym">Dolichos pruriens</name>
    <dbReference type="NCBI Taxonomy" id="157652"/>
    <lineage>
        <taxon>Eukaryota</taxon>
        <taxon>Viridiplantae</taxon>
        <taxon>Streptophyta</taxon>
        <taxon>Embryophyta</taxon>
        <taxon>Tracheophyta</taxon>
        <taxon>Spermatophyta</taxon>
        <taxon>Magnoliopsida</taxon>
        <taxon>eudicotyledons</taxon>
        <taxon>Gunneridae</taxon>
        <taxon>Pentapetalae</taxon>
        <taxon>rosids</taxon>
        <taxon>fabids</taxon>
        <taxon>Fabales</taxon>
        <taxon>Fabaceae</taxon>
        <taxon>Papilionoideae</taxon>
        <taxon>50 kb inversion clade</taxon>
        <taxon>NPAAA clade</taxon>
        <taxon>indigoferoid/millettioid clade</taxon>
        <taxon>Phaseoleae</taxon>
        <taxon>Mucuna</taxon>
    </lineage>
</organism>
<protein>
    <submittedName>
        <fullName evidence="2">Uncharacterized protein</fullName>
    </submittedName>
</protein>
<evidence type="ECO:0000313" key="3">
    <source>
        <dbReference type="Proteomes" id="UP000257109"/>
    </source>
</evidence>
<feature type="compositionally biased region" description="Basic and acidic residues" evidence="1">
    <location>
        <begin position="46"/>
        <end position="59"/>
    </location>
</feature>
<keyword evidence="3" id="KW-1185">Reference proteome</keyword>
<gene>
    <name evidence="2" type="ORF">CR513_33642</name>
</gene>
<evidence type="ECO:0000313" key="2">
    <source>
        <dbReference type="EMBL" id="RDX85205.1"/>
    </source>
</evidence>
<accession>A0A371G3R3</accession>
<name>A0A371G3R3_MUCPR</name>
<feature type="non-terminal residue" evidence="2">
    <location>
        <position position="1"/>
    </location>
</feature>
<reference evidence="2" key="1">
    <citation type="submission" date="2018-05" db="EMBL/GenBank/DDBJ databases">
        <title>Draft genome of Mucuna pruriens seed.</title>
        <authorList>
            <person name="Nnadi N.E."/>
            <person name="Vos R."/>
            <person name="Hasami M.H."/>
            <person name="Devisetty U.K."/>
            <person name="Aguiy J.C."/>
        </authorList>
    </citation>
    <scope>NUCLEOTIDE SEQUENCE [LARGE SCALE GENOMIC DNA]</scope>
    <source>
        <strain evidence="2">JCA_2017</strain>
    </source>
</reference>
<dbReference type="Proteomes" id="UP000257109">
    <property type="component" value="Unassembled WGS sequence"/>
</dbReference>
<comment type="caution">
    <text evidence="2">The sequence shown here is derived from an EMBL/GenBank/DDBJ whole genome shotgun (WGS) entry which is preliminary data.</text>
</comment>
<dbReference type="EMBL" id="QJKJ01006848">
    <property type="protein sequence ID" value="RDX85205.1"/>
    <property type="molecule type" value="Genomic_DNA"/>
</dbReference>
<proteinExistence type="predicted"/>
<feature type="region of interest" description="Disordered" evidence="1">
    <location>
        <begin position="33"/>
        <end position="59"/>
    </location>
</feature>
<sequence>MKPEVALKIKVEVEKLWNISFLVISGIFTVSTDSPRHWPSRSRQRLSRDDLSRDNPARSRLKADRRYRDGLSLSQT</sequence>